<evidence type="ECO:0000256" key="11">
    <source>
        <dbReference type="SAM" id="MobiDB-lite"/>
    </source>
</evidence>
<dbReference type="GO" id="GO:0003887">
    <property type="term" value="F:DNA-directed DNA polymerase activity"/>
    <property type="evidence" value="ECO:0007669"/>
    <property type="project" value="UniProtKB-KW"/>
</dbReference>
<feature type="region of interest" description="Disordered" evidence="11">
    <location>
        <begin position="321"/>
        <end position="406"/>
    </location>
</feature>
<comment type="caution">
    <text evidence="13">The sequence shown here is derived from an EMBL/GenBank/DDBJ whole genome shotgun (WGS) entry which is preliminary data.</text>
</comment>
<dbReference type="AlphaFoldDB" id="A0AA38SYE1"/>
<evidence type="ECO:0000256" key="9">
    <source>
        <dbReference type="ARBA" id="ARBA00023172"/>
    </source>
</evidence>
<dbReference type="Pfam" id="PF07727">
    <property type="entry name" value="RVT_2"/>
    <property type="match status" value="1"/>
</dbReference>
<feature type="compositionally biased region" description="Polar residues" evidence="11">
    <location>
        <begin position="363"/>
        <end position="379"/>
    </location>
</feature>
<proteinExistence type="predicted"/>
<keyword evidence="5" id="KW-0460">Magnesium</keyword>
<dbReference type="SUPFAM" id="SSF53098">
    <property type="entry name" value="Ribonuclease H-like"/>
    <property type="match status" value="1"/>
</dbReference>
<evidence type="ECO:0000256" key="4">
    <source>
        <dbReference type="ARBA" id="ARBA00022801"/>
    </source>
</evidence>
<feature type="compositionally biased region" description="Polar residues" evidence="11">
    <location>
        <begin position="387"/>
        <end position="400"/>
    </location>
</feature>
<dbReference type="GO" id="GO:0046872">
    <property type="term" value="F:metal ion binding"/>
    <property type="evidence" value="ECO:0007669"/>
    <property type="project" value="UniProtKB-KW"/>
</dbReference>
<dbReference type="InterPro" id="IPR039537">
    <property type="entry name" value="Retrotran_Ty1/copia-like"/>
</dbReference>
<evidence type="ECO:0000313" key="14">
    <source>
        <dbReference type="Proteomes" id="UP001172457"/>
    </source>
</evidence>
<protein>
    <recommendedName>
        <fullName evidence="12">Integrase catalytic domain-containing protein</fullName>
    </recommendedName>
</protein>
<keyword evidence="8" id="KW-0239">DNA-directed DNA polymerase</keyword>
<evidence type="ECO:0000256" key="3">
    <source>
        <dbReference type="ARBA" id="ARBA00022759"/>
    </source>
</evidence>
<keyword evidence="3" id="KW-0255">Endonuclease</keyword>
<organism evidence="13 14">
    <name type="scientific">Centaurea solstitialis</name>
    <name type="common">yellow star-thistle</name>
    <dbReference type="NCBI Taxonomy" id="347529"/>
    <lineage>
        <taxon>Eukaryota</taxon>
        <taxon>Viridiplantae</taxon>
        <taxon>Streptophyta</taxon>
        <taxon>Embryophyta</taxon>
        <taxon>Tracheophyta</taxon>
        <taxon>Spermatophyta</taxon>
        <taxon>Magnoliopsida</taxon>
        <taxon>eudicotyledons</taxon>
        <taxon>Gunneridae</taxon>
        <taxon>Pentapetalae</taxon>
        <taxon>asterids</taxon>
        <taxon>campanulids</taxon>
        <taxon>Asterales</taxon>
        <taxon>Asteraceae</taxon>
        <taxon>Carduoideae</taxon>
        <taxon>Cardueae</taxon>
        <taxon>Centaureinae</taxon>
        <taxon>Centaurea</taxon>
    </lineage>
</organism>
<keyword evidence="7" id="KW-0695">RNA-directed DNA polymerase</keyword>
<feature type="domain" description="Integrase catalytic" evidence="12">
    <location>
        <begin position="55"/>
        <end position="216"/>
    </location>
</feature>
<keyword evidence="2" id="KW-0479">Metal-binding</keyword>
<dbReference type="Pfam" id="PF25597">
    <property type="entry name" value="SH3_retrovirus"/>
    <property type="match status" value="1"/>
</dbReference>
<dbReference type="Gene3D" id="3.30.420.10">
    <property type="entry name" value="Ribonuclease H-like superfamily/Ribonuclease H"/>
    <property type="match status" value="1"/>
</dbReference>
<evidence type="ECO:0000256" key="10">
    <source>
        <dbReference type="ARBA" id="ARBA00023268"/>
    </source>
</evidence>
<dbReference type="EMBL" id="JARYMX010000006">
    <property type="protein sequence ID" value="KAJ9544705.1"/>
    <property type="molecule type" value="Genomic_DNA"/>
</dbReference>
<dbReference type="Pfam" id="PF00665">
    <property type="entry name" value="rve"/>
    <property type="match status" value="1"/>
</dbReference>
<dbReference type="InterPro" id="IPR001584">
    <property type="entry name" value="Integrase_cat-core"/>
</dbReference>
<dbReference type="PANTHER" id="PTHR42648">
    <property type="entry name" value="TRANSPOSASE, PUTATIVE-RELATED"/>
    <property type="match status" value="1"/>
</dbReference>
<keyword evidence="9" id="KW-0233">DNA recombination</keyword>
<dbReference type="GO" id="GO:0006310">
    <property type="term" value="P:DNA recombination"/>
    <property type="evidence" value="ECO:0007669"/>
    <property type="project" value="UniProtKB-KW"/>
</dbReference>
<dbReference type="GO" id="GO:0004519">
    <property type="term" value="F:endonuclease activity"/>
    <property type="evidence" value="ECO:0007669"/>
    <property type="project" value="UniProtKB-KW"/>
</dbReference>
<evidence type="ECO:0000256" key="7">
    <source>
        <dbReference type="ARBA" id="ARBA00022918"/>
    </source>
</evidence>
<evidence type="ECO:0000256" key="1">
    <source>
        <dbReference type="ARBA" id="ARBA00022722"/>
    </source>
</evidence>
<dbReference type="GO" id="GO:0016787">
    <property type="term" value="F:hydrolase activity"/>
    <property type="evidence" value="ECO:0007669"/>
    <property type="project" value="UniProtKB-KW"/>
</dbReference>
<accession>A0AA38SYE1</accession>
<reference evidence="13" key="1">
    <citation type="submission" date="2023-03" db="EMBL/GenBank/DDBJ databases">
        <title>Chromosome-scale reference genome and RAD-based genetic map of yellow starthistle (Centaurea solstitialis) reveal putative structural variation and QTLs associated with invader traits.</title>
        <authorList>
            <person name="Reatini B."/>
            <person name="Cang F.A."/>
            <person name="Jiang Q."/>
            <person name="Mckibben M.T.W."/>
            <person name="Barker M.S."/>
            <person name="Rieseberg L.H."/>
            <person name="Dlugosch K.M."/>
        </authorList>
    </citation>
    <scope>NUCLEOTIDE SEQUENCE</scope>
    <source>
        <strain evidence="13">CAN-66</strain>
        <tissue evidence="13">Leaf</tissue>
    </source>
</reference>
<keyword evidence="8" id="KW-0548">Nucleotidyltransferase</keyword>
<dbReference type="Proteomes" id="UP001172457">
    <property type="component" value="Chromosome 6"/>
</dbReference>
<dbReference type="InterPro" id="IPR012337">
    <property type="entry name" value="RNaseH-like_sf"/>
</dbReference>
<evidence type="ECO:0000256" key="2">
    <source>
        <dbReference type="ARBA" id="ARBA00022723"/>
    </source>
</evidence>
<gene>
    <name evidence="13" type="ORF">OSB04_024412</name>
</gene>
<dbReference type="InterPro" id="IPR057670">
    <property type="entry name" value="SH3_retrovirus"/>
</dbReference>
<dbReference type="SUPFAM" id="SSF56672">
    <property type="entry name" value="DNA/RNA polymerases"/>
    <property type="match status" value="1"/>
</dbReference>
<dbReference type="PANTHER" id="PTHR42648:SF11">
    <property type="entry name" value="TRANSPOSON TY4-P GAG-POL POLYPROTEIN"/>
    <property type="match status" value="1"/>
</dbReference>
<dbReference type="InterPro" id="IPR013103">
    <property type="entry name" value="RVT_2"/>
</dbReference>
<evidence type="ECO:0000256" key="6">
    <source>
        <dbReference type="ARBA" id="ARBA00022908"/>
    </source>
</evidence>
<sequence>MYKADTRFCHLNFHIFNKLLVKGLPDIKFEKDHLCSACEMGKLIRSSHKAMSDPSFFKPLQMLHIDLCGPIAKQVISGKKYILVLVDVFSRYTWVEFVKKKSHVLMLLINLLKRLQVLHGMQVRVIRSDNGTEFKNSTIEDYLTTVGITHNFSTPRTPQQNREVERKNRTLNHAECLWSTTNLLGEDIHTACYTQNRSLVVKRFEKTPYQLLYNKRPNIELFHVFGCKCYVLNDREPVGKFDPKGDDAIFIGYAWEFVAYRVYVPRTQIVVVSTNVKLDDSFQDKFKEELKIQLEASPNATITEDLKKLFNDWYEDFEENNRTSAGNDRASANVDRASTENPSTSAELPETSTPAPLLEPINTEPTPNVPIPTSTSVPTKSFDPNKATDSTSVPSTNTSEPSEKKSLPTLTCLMLSSGPKITLRLKSVEKSQKTRANVNYCLFACFVSTIEPKKVTEALADPFWRNNVWTLTLLPNGKVAIGTKWVFRNKKDEKGVVIRNKARLDIAKKKVLTLKRLLPLLQGLKLSEYFWPMLLTEKPPGFESEKYPNYLYFLDKALYGLKQAPRAWYERLSSFLLSHKFHRGMTNITLFYKKLNDDILLVQVYVDDIIFGSTDTSMRKEFESLMQSEFEMSMIGELKFFLGLQVKQSLEGIFSNQAKYVQDLLKKYKISDVSPMRTPMATGLKLYKDLSGTFVECKLYRGMIGSLLYLTASRPDIMFATCLCARFQSNPKESYLSAVKKILRNLKKTPTQGLW</sequence>
<keyword evidence="6" id="KW-0229">DNA integration</keyword>
<dbReference type="GO" id="GO:0015074">
    <property type="term" value="P:DNA integration"/>
    <property type="evidence" value="ECO:0007669"/>
    <property type="project" value="UniProtKB-KW"/>
</dbReference>
<feature type="compositionally biased region" description="Polar residues" evidence="11">
    <location>
        <begin position="339"/>
        <end position="354"/>
    </location>
</feature>
<dbReference type="GO" id="GO:0003964">
    <property type="term" value="F:RNA-directed DNA polymerase activity"/>
    <property type="evidence" value="ECO:0007669"/>
    <property type="project" value="UniProtKB-KW"/>
</dbReference>
<dbReference type="PROSITE" id="PS50994">
    <property type="entry name" value="INTEGRASE"/>
    <property type="match status" value="1"/>
</dbReference>
<evidence type="ECO:0000256" key="5">
    <source>
        <dbReference type="ARBA" id="ARBA00022842"/>
    </source>
</evidence>
<dbReference type="GO" id="GO:0003676">
    <property type="term" value="F:nucleic acid binding"/>
    <property type="evidence" value="ECO:0007669"/>
    <property type="project" value="InterPro"/>
</dbReference>
<dbReference type="InterPro" id="IPR036397">
    <property type="entry name" value="RNaseH_sf"/>
</dbReference>
<keyword evidence="14" id="KW-1185">Reference proteome</keyword>
<name>A0AA38SYE1_9ASTR</name>
<keyword evidence="4" id="KW-0378">Hydrolase</keyword>
<keyword evidence="8" id="KW-0808">Transferase</keyword>
<keyword evidence="10" id="KW-0511">Multifunctional enzyme</keyword>
<evidence type="ECO:0000313" key="13">
    <source>
        <dbReference type="EMBL" id="KAJ9544705.1"/>
    </source>
</evidence>
<keyword evidence="1" id="KW-0540">Nuclease</keyword>
<evidence type="ECO:0000256" key="8">
    <source>
        <dbReference type="ARBA" id="ARBA00022932"/>
    </source>
</evidence>
<dbReference type="InterPro" id="IPR043502">
    <property type="entry name" value="DNA/RNA_pol_sf"/>
</dbReference>
<evidence type="ECO:0000259" key="12">
    <source>
        <dbReference type="PROSITE" id="PS50994"/>
    </source>
</evidence>